<dbReference type="InterPro" id="IPR039426">
    <property type="entry name" value="TonB-dep_rcpt-like"/>
</dbReference>
<dbReference type="InterPro" id="IPR012910">
    <property type="entry name" value="Plug_dom"/>
</dbReference>
<name>A0ABV6G0G7_9GAMM</name>
<feature type="domain" description="TonB-dependent receptor plug" evidence="14">
    <location>
        <begin position="61"/>
        <end position="157"/>
    </location>
</feature>
<gene>
    <name evidence="15" type="ORF">ACFFHW_03925</name>
</gene>
<keyword evidence="4 10" id="KW-1134">Transmembrane beta strand</keyword>
<dbReference type="Proteomes" id="UP001589814">
    <property type="component" value="Unassembled WGS sequence"/>
</dbReference>
<dbReference type="InterPro" id="IPR010105">
    <property type="entry name" value="TonB_sidphr_rcpt"/>
</dbReference>
<evidence type="ECO:0000256" key="3">
    <source>
        <dbReference type="ARBA" id="ARBA00022448"/>
    </source>
</evidence>
<keyword evidence="5 10" id="KW-0812">Transmembrane</keyword>
<keyword evidence="12" id="KW-0732">Signal</keyword>
<comment type="caution">
    <text evidence="15">The sequence shown here is derived from an EMBL/GenBank/DDBJ whole genome shotgun (WGS) entry which is preliminary data.</text>
</comment>
<comment type="subcellular location">
    <subcellularLocation>
        <location evidence="1 10">Cell outer membrane</location>
        <topology evidence="1 10">Multi-pass membrane protein</topology>
    </subcellularLocation>
</comment>
<dbReference type="NCBIfam" id="TIGR01783">
    <property type="entry name" value="TonB-siderophor"/>
    <property type="match status" value="1"/>
</dbReference>
<evidence type="ECO:0000256" key="10">
    <source>
        <dbReference type="PROSITE-ProRule" id="PRU01360"/>
    </source>
</evidence>
<evidence type="ECO:0000256" key="1">
    <source>
        <dbReference type="ARBA" id="ARBA00004571"/>
    </source>
</evidence>
<accession>A0ABV6G0G7</accession>
<dbReference type="PANTHER" id="PTHR32552:SF85">
    <property type="entry name" value="BLL7968 PROTEIN"/>
    <property type="match status" value="1"/>
</dbReference>
<dbReference type="RefSeq" id="WP_019950003.1">
    <property type="nucleotide sequence ID" value="NZ_JBHLVX010000013.1"/>
</dbReference>
<evidence type="ECO:0000256" key="4">
    <source>
        <dbReference type="ARBA" id="ARBA00022452"/>
    </source>
</evidence>
<evidence type="ECO:0000259" key="14">
    <source>
        <dbReference type="Pfam" id="PF07715"/>
    </source>
</evidence>
<evidence type="ECO:0000259" key="13">
    <source>
        <dbReference type="Pfam" id="PF00593"/>
    </source>
</evidence>
<evidence type="ECO:0000256" key="11">
    <source>
        <dbReference type="RuleBase" id="RU003357"/>
    </source>
</evidence>
<dbReference type="PANTHER" id="PTHR32552">
    <property type="entry name" value="FERRICHROME IRON RECEPTOR-RELATED"/>
    <property type="match status" value="1"/>
</dbReference>
<evidence type="ECO:0000313" key="15">
    <source>
        <dbReference type="EMBL" id="MFC0267158.1"/>
    </source>
</evidence>
<evidence type="ECO:0000256" key="8">
    <source>
        <dbReference type="ARBA" id="ARBA00023170"/>
    </source>
</evidence>
<evidence type="ECO:0000313" key="16">
    <source>
        <dbReference type="Proteomes" id="UP001589814"/>
    </source>
</evidence>
<keyword evidence="3 10" id="KW-0813">Transport</keyword>
<feature type="chain" id="PRO_5047145004" evidence="12">
    <location>
        <begin position="23"/>
        <end position="698"/>
    </location>
</feature>
<keyword evidence="16" id="KW-1185">Reference proteome</keyword>
<organism evidence="15 16">
    <name type="scientific">Kushneria aurantia</name>
    <dbReference type="NCBI Taxonomy" id="504092"/>
    <lineage>
        <taxon>Bacteria</taxon>
        <taxon>Pseudomonadati</taxon>
        <taxon>Pseudomonadota</taxon>
        <taxon>Gammaproteobacteria</taxon>
        <taxon>Oceanospirillales</taxon>
        <taxon>Halomonadaceae</taxon>
        <taxon>Kushneria</taxon>
    </lineage>
</organism>
<dbReference type="CDD" id="cd01347">
    <property type="entry name" value="ligand_gated_channel"/>
    <property type="match status" value="1"/>
</dbReference>
<evidence type="ECO:0000256" key="12">
    <source>
        <dbReference type="SAM" id="SignalP"/>
    </source>
</evidence>
<keyword evidence="9 10" id="KW-0998">Cell outer membrane</keyword>
<keyword evidence="8 15" id="KW-0675">Receptor</keyword>
<dbReference type="Pfam" id="PF00593">
    <property type="entry name" value="TonB_dep_Rec_b-barrel"/>
    <property type="match status" value="1"/>
</dbReference>
<dbReference type="InterPro" id="IPR037066">
    <property type="entry name" value="Plug_dom_sf"/>
</dbReference>
<evidence type="ECO:0000256" key="5">
    <source>
        <dbReference type="ARBA" id="ARBA00022692"/>
    </source>
</evidence>
<dbReference type="Gene3D" id="2.40.170.20">
    <property type="entry name" value="TonB-dependent receptor, beta-barrel domain"/>
    <property type="match status" value="1"/>
</dbReference>
<keyword evidence="6 11" id="KW-0798">TonB box</keyword>
<evidence type="ECO:0000256" key="6">
    <source>
        <dbReference type="ARBA" id="ARBA00023077"/>
    </source>
</evidence>
<dbReference type="Pfam" id="PF07715">
    <property type="entry name" value="Plug"/>
    <property type="match status" value="1"/>
</dbReference>
<sequence>MRIRIASVALLPNLLLAPMALADAGTSELETMTVVADRPQESRYLPAPTRIATGQQIDFLDSARSVEQLSRQQIDDSGANSLTEALQWLPGITLSNTMGGTEAGFIKRGFGSNSDGSILRDGIRQPRNTFPLFTAERIEVLKGPSSFRYGIQEPGGVVNIVSKKPRYQPQRLISGEGSSFGGGRTSIDVTGPLGDSGTAYRVIVGRQNEDYWRNFGENRQTVIAPSLAWQDEDTRLWLAYEYRDYDLTLDRGTAFVDGDPLDLPRKRRLDEDWSRVTGHDQAVTASWEQDLDADWSSRLVYGWNRRQYDDGQPRVLSVDEDGLLTRRADANLGFDRRVIYTAGELLGDVELAGLRHELTLGADHERRRDYLADRYRGETDRQSIDNLDYGRLEPPRGADHYLDSRSHRLDELHNSALYFDDRIHFGERWILGLGGRYQYSEQYGIEGVQPVIQADIDDTYFLPHANLLYRLDAMTSVYASYSESFVPNEPDSDSGQRFDPEEGRGWEVGLKRRLLDDRLAASLVYFDIDKDNIVVSDNGVARAIGSSGSRGVELSLEGELSDRLSLLANYAWTDAEVKSDGDSGLVGNELPNVARHTAALLLARELAVDPASGLWRVGGGVRYVGEREGDADNSFTLDDYSVVDAFARWTPPGWDERSGFELRVDNLFDITWYTASGGDTRVMIGEPLAVRLSASLSF</sequence>
<reference evidence="15 16" key="1">
    <citation type="submission" date="2024-09" db="EMBL/GenBank/DDBJ databases">
        <authorList>
            <person name="Sun Q."/>
            <person name="Mori K."/>
        </authorList>
    </citation>
    <scope>NUCLEOTIDE SEQUENCE [LARGE SCALE GENOMIC DNA]</scope>
    <source>
        <strain evidence="15 16">CCM 7415</strain>
    </source>
</reference>
<feature type="signal peptide" evidence="12">
    <location>
        <begin position="1"/>
        <end position="22"/>
    </location>
</feature>
<dbReference type="SUPFAM" id="SSF56935">
    <property type="entry name" value="Porins"/>
    <property type="match status" value="1"/>
</dbReference>
<feature type="domain" description="TonB-dependent receptor-like beta-barrel" evidence="13">
    <location>
        <begin position="228"/>
        <end position="667"/>
    </location>
</feature>
<dbReference type="InterPro" id="IPR000531">
    <property type="entry name" value="Beta-barrel_TonB"/>
</dbReference>
<evidence type="ECO:0000256" key="2">
    <source>
        <dbReference type="ARBA" id="ARBA00009810"/>
    </source>
</evidence>
<dbReference type="EMBL" id="JBHLVX010000013">
    <property type="protein sequence ID" value="MFC0267158.1"/>
    <property type="molecule type" value="Genomic_DNA"/>
</dbReference>
<dbReference type="InterPro" id="IPR036942">
    <property type="entry name" value="Beta-barrel_TonB_sf"/>
</dbReference>
<evidence type="ECO:0000256" key="7">
    <source>
        <dbReference type="ARBA" id="ARBA00023136"/>
    </source>
</evidence>
<dbReference type="Gene3D" id="2.170.130.10">
    <property type="entry name" value="TonB-dependent receptor, plug domain"/>
    <property type="match status" value="1"/>
</dbReference>
<evidence type="ECO:0000256" key="9">
    <source>
        <dbReference type="ARBA" id="ARBA00023237"/>
    </source>
</evidence>
<dbReference type="PROSITE" id="PS52016">
    <property type="entry name" value="TONB_DEPENDENT_REC_3"/>
    <property type="match status" value="1"/>
</dbReference>
<proteinExistence type="inferred from homology"/>
<comment type="similarity">
    <text evidence="2 10 11">Belongs to the TonB-dependent receptor family.</text>
</comment>
<protein>
    <submittedName>
        <fullName evidence="15">TonB-dependent siderophore receptor</fullName>
    </submittedName>
</protein>
<keyword evidence="7 10" id="KW-0472">Membrane</keyword>